<dbReference type="SUPFAM" id="SSF57701">
    <property type="entry name" value="Zn2/Cys6 DNA-binding domain"/>
    <property type="match status" value="1"/>
</dbReference>
<dbReference type="Gene3D" id="4.10.240.10">
    <property type="entry name" value="Zn(2)-C6 fungal-type DNA-binding domain"/>
    <property type="match status" value="1"/>
</dbReference>
<dbReference type="AlphaFoldDB" id="A0A433QEF4"/>
<evidence type="ECO:0000256" key="1">
    <source>
        <dbReference type="ARBA" id="ARBA00023242"/>
    </source>
</evidence>
<dbReference type="PANTHER" id="PTHR46910">
    <property type="entry name" value="TRANSCRIPTION FACTOR PDR1"/>
    <property type="match status" value="1"/>
</dbReference>
<dbReference type="SMART" id="SM00066">
    <property type="entry name" value="GAL4"/>
    <property type="match status" value="1"/>
</dbReference>
<dbReference type="CDD" id="cd00067">
    <property type="entry name" value="GAL4"/>
    <property type="match status" value="1"/>
</dbReference>
<dbReference type="GO" id="GO:0000981">
    <property type="term" value="F:DNA-binding transcription factor activity, RNA polymerase II-specific"/>
    <property type="evidence" value="ECO:0007669"/>
    <property type="project" value="InterPro"/>
</dbReference>
<dbReference type="CDD" id="cd12148">
    <property type="entry name" value="fungal_TF_MHR"/>
    <property type="match status" value="1"/>
</dbReference>
<evidence type="ECO:0000313" key="3">
    <source>
        <dbReference type="EMBL" id="RUS28157.1"/>
    </source>
</evidence>
<name>A0A433QEF4_9FUNG</name>
<dbReference type="Pfam" id="PF00172">
    <property type="entry name" value="Zn_clus"/>
    <property type="match status" value="1"/>
</dbReference>
<proteinExistence type="predicted"/>
<feature type="domain" description="Zn(2)-C6 fungal-type" evidence="2">
    <location>
        <begin position="29"/>
        <end position="58"/>
    </location>
</feature>
<dbReference type="GO" id="GO:0008270">
    <property type="term" value="F:zinc ion binding"/>
    <property type="evidence" value="ECO:0007669"/>
    <property type="project" value="InterPro"/>
</dbReference>
<evidence type="ECO:0000259" key="2">
    <source>
        <dbReference type="PROSITE" id="PS50048"/>
    </source>
</evidence>
<organism evidence="3 4">
    <name type="scientific">Jimgerdemannia flammicorona</name>
    <dbReference type="NCBI Taxonomy" id="994334"/>
    <lineage>
        <taxon>Eukaryota</taxon>
        <taxon>Fungi</taxon>
        <taxon>Fungi incertae sedis</taxon>
        <taxon>Mucoromycota</taxon>
        <taxon>Mucoromycotina</taxon>
        <taxon>Endogonomycetes</taxon>
        <taxon>Endogonales</taxon>
        <taxon>Endogonaceae</taxon>
        <taxon>Jimgerdemannia</taxon>
    </lineage>
</organism>
<dbReference type="EMBL" id="RBNJ01007069">
    <property type="protein sequence ID" value="RUS28157.1"/>
    <property type="molecule type" value="Genomic_DNA"/>
</dbReference>
<dbReference type="PROSITE" id="PS50048">
    <property type="entry name" value="ZN2_CY6_FUNGAL_2"/>
    <property type="match status" value="1"/>
</dbReference>
<gene>
    <name evidence="3" type="ORF">BC938DRAFT_482233</name>
</gene>
<accession>A0A433QEF4</accession>
<dbReference type="Proteomes" id="UP000274822">
    <property type="component" value="Unassembled WGS sequence"/>
</dbReference>
<dbReference type="InterPro" id="IPR001138">
    <property type="entry name" value="Zn2Cys6_DnaBD"/>
</dbReference>
<reference evidence="3 4" key="1">
    <citation type="journal article" date="2018" name="New Phytol.">
        <title>Phylogenomics of Endogonaceae and evolution of mycorrhizas within Mucoromycota.</title>
        <authorList>
            <person name="Chang Y."/>
            <person name="Desiro A."/>
            <person name="Na H."/>
            <person name="Sandor L."/>
            <person name="Lipzen A."/>
            <person name="Clum A."/>
            <person name="Barry K."/>
            <person name="Grigoriev I.V."/>
            <person name="Martin F.M."/>
            <person name="Stajich J.E."/>
            <person name="Smith M.E."/>
            <person name="Bonito G."/>
            <person name="Spatafora J.W."/>
        </authorList>
    </citation>
    <scope>NUCLEOTIDE SEQUENCE [LARGE SCALE GENOMIC DNA]</scope>
    <source>
        <strain evidence="3 4">AD002</strain>
    </source>
</reference>
<dbReference type="PANTHER" id="PTHR46910:SF23">
    <property type="entry name" value="THIAMINE REPRESSIBLE GENES REGULATORY PROTEIN THI1"/>
    <property type="match status" value="1"/>
</dbReference>
<dbReference type="InterPro" id="IPR036864">
    <property type="entry name" value="Zn2-C6_fun-type_DNA-bd_sf"/>
</dbReference>
<evidence type="ECO:0000313" key="4">
    <source>
        <dbReference type="Proteomes" id="UP000274822"/>
    </source>
</evidence>
<keyword evidence="4" id="KW-1185">Reference proteome</keyword>
<comment type="caution">
    <text evidence="3">The sequence shown here is derived from an EMBL/GenBank/DDBJ whole genome shotgun (WGS) entry which is preliminary data.</text>
</comment>
<dbReference type="PROSITE" id="PS00463">
    <property type="entry name" value="ZN2_CY6_FUNGAL_1"/>
    <property type="match status" value="1"/>
</dbReference>
<protein>
    <recommendedName>
        <fullName evidence="2">Zn(2)-C6 fungal-type domain-containing protein</fullName>
    </recommendedName>
</protein>
<sequence>MDSLGSPYNYRSFQQVWDATKPGGRARAACSRCRERRSKCDGHQPCGRCRHIQAECVYLQHKVRPKCDSEPEEEEDTTGELLREVLLMEQNLTRLNVELVQMRKGVLPVGLETPKVVYDYPSPPCSDIEDDEREGKGHCKSSEVILSSTSSDIKPPWLFTLTKKGIHLEFKNARQLYELLAYIASPSRVYHDPAGVVRPVGTQAMSHTSSVLWCKWGRTQILYKYGRIMPKFPPNPRFDPASIFITPDIEENWLNVILLQTVHCSSPFGQTFSERFLAYNHTKKPKSPYQRALYYAMGALNAQHVIMYHPVAILDLATGTNTIDSNFGRELGKIYFAKARELLAELFLDFESDPSEQRMDMVDALHAMAWYAVNEGDHKLASTYFSMALRVATQLNYHKALRGSDETVVGVEELRKALMWNLLASTDQSLAKTSKRPGHSIPEDTRLNLLSKTIRPAHMPDDNLHRLHWSFFIAKHSAICEEYLDAWWGENSSNPTIKDLDRFVEAFDHWSTELPANLRVDTTDATFRSLNSFILAVNLQLHHSVTLADLYSRFLPSASSLPADLANRVESACSDAALTATKLTYTYHRVGGCMFPITSYVIACEVHVKLAKSMDKEIAKMNRACLARALRMFMETREFALKQRHFVGLANYLANIMKEDGIETDEDILVLGEEDYFVPVKTIGVGW</sequence>
<dbReference type="InterPro" id="IPR050987">
    <property type="entry name" value="AtrR-like"/>
</dbReference>
<keyword evidence="1" id="KW-0539">Nucleus</keyword>